<dbReference type="PANTHER" id="PTHR10907:SF47">
    <property type="entry name" value="REGUCALCIN"/>
    <property type="match status" value="1"/>
</dbReference>
<dbReference type="SUPFAM" id="SSF63829">
    <property type="entry name" value="Calcium-dependent phosphotriesterase"/>
    <property type="match status" value="1"/>
</dbReference>
<name>A0A1Y2G2S1_9BASI</name>
<evidence type="ECO:0000313" key="6">
    <source>
        <dbReference type="Proteomes" id="UP000193467"/>
    </source>
</evidence>
<dbReference type="Proteomes" id="UP000193467">
    <property type="component" value="Unassembled WGS sequence"/>
</dbReference>
<dbReference type="EMBL" id="MCGR01000002">
    <property type="protein sequence ID" value="ORY91675.1"/>
    <property type="molecule type" value="Genomic_DNA"/>
</dbReference>
<gene>
    <name evidence="5" type="ORF">BCR35DRAFT_286637</name>
</gene>
<dbReference type="GO" id="GO:0005509">
    <property type="term" value="F:calcium ion binding"/>
    <property type="evidence" value="ECO:0007669"/>
    <property type="project" value="TreeGrafter"/>
</dbReference>
<dbReference type="Gene3D" id="2.120.10.30">
    <property type="entry name" value="TolB, C-terminal domain"/>
    <property type="match status" value="1"/>
</dbReference>
<dbReference type="AlphaFoldDB" id="A0A1Y2G2S1"/>
<dbReference type="GO" id="GO:0019853">
    <property type="term" value="P:L-ascorbic acid biosynthetic process"/>
    <property type="evidence" value="ECO:0007669"/>
    <property type="project" value="TreeGrafter"/>
</dbReference>
<dbReference type="PANTHER" id="PTHR10907">
    <property type="entry name" value="REGUCALCIN"/>
    <property type="match status" value="1"/>
</dbReference>
<feature type="binding site" evidence="3">
    <location>
        <position position="167"/>
    </location>
    <ligand>
        <name>a divalent metal cation</name>
        <dbReference type="ChEBI" id="CHEBI:60240"/>
    </ligand>
</feature>
<accession>A0A1Y2G2S1</accession>
<dbReference type="STRING" id="106004.A0A1Y2G2S1"/>
<dbReference type="InterPro" id="IPR005511">
    <property type="entry name" value="SMP-30"/>
</dbReference>
<comment type="cofactor">
    <cofactor evidence="3">
        <name>Zn(2+)</name>
        <dbReference type="ChEBI" id="CHEBI:29105"/>
    </cofactor>
    <text evidence="3">Binds 1 divalent metal cation per subunit.</text>
</comment>
<sequence>MRTIYAPKEPLLDIRCELGESPVWEKETETLHFVDIARCEVHHYHLPSKAHSVDYYAEAISCIRLRKDRPGFIAAAPLGFCFLPARSPSSSPTSRTPIAYHILASNTSATTEQIFNDGEIDPQGRFLAATKILRGLPIPREKREATLFRVGGEGGAEKVLEGMGLPNGIGWTSDGSTVYITDSLLSVISRYTYSSNGTLSNKSLFVDTRTEGPSGGIPDGLVLDGDDNVYSAKFRGSRVTRYTPAGVADLEIVFQEAYNITCVELGGKEGTTLFVTTAAVAESGEGGKKELLEKYWRSGAVWAIELGGEGVKPRERGRFVGDGGAGAEEAKL</sequence>
<reference evidence="5 6" key="1">
    <citation type="submission" date="2016-07" db="EMBL/GenBank/DDBJ databases">
        <title>Pervasive Adenine N6-methylation of Active Genes in Fungi.</title>
        <authorList>
            <consortium name="DOE Joint Genome Institute"/>
            <person name="Mondo S.J."/>
            <person name="Dannebaum R.O."/>
            <person name="Kuo R.C."/>
            <person name="Labutti K."/>
            <person name="Haridas S."/>
            <person name="Kuo A."/>
            <person name="Salamov A."/>
            <person name="Ahrendt S.R."/>
            <person name="Lipzen A."/>
            <person name="Sullivan W."/>
            <person name="Andreopoulos W.B."/>
            <person name="Clum A."/>
            <person name="Lindquist E."/>
            <person name="Daum C."/>
            <person name="Ramamoorthy G.K."/>
            <person name="Gryganskyi A."/>
            <person name="Culley D."/>
            <person name="Magnuson J.K."/>
            <person name="James T.Y."/>
            <person name="O'Malley M.A."/>
            <person name="Stajich J.E."/>
            <person name="Spatafora J.W."/>
            <person name="Visel A."/>
            <person name="Grigoriev I.V."/>
        </authorList>
    </citation>
    <scope>NUCLEOTIDE SEQUENCE [LARGE SCALE GENOMIC DNA]</scope>
    <source>
        <strain evidence="5 6">62-1032</strain>
    </source>
</reference>
<dbReference type="OrthoDB" id="423498at2759"/>
<evidence type="ECO:0000313" key="5">
    <source>
        <dbReference type="EMBL" id="ORY91675.1"/>
    </source>
</evidence>
<feature type="domain" description="SMP-30/Gluconolactonase/LRE-like region" evidence="4">
    <location>
        <begin position="18"/>
        <end position="278"/>
    </location>
</feature>
<proteinExistence type="inferred from homology"/>
<dbReference type="PRINTS" id="PR01790">
    <property type="entry name" value="SMP30FAMILY"/>
</dbReference>
<organism evidence="5 6">
    <name type="scientific">Leucosporidium creatinivorum</name>
    <dbReference type="NCBI Taxonomy" id="106004"/>
    <lineage>
        <taxon>Eukaryota</taxon>
        <taxon>Fungi</taxon>
        <taxon>Dikarya</taxon>
        <taxon>Basidiomycota</taxon>
        <taxon>Pucciniomycotina</taxon>
        <taxon>Microbotryomycetes</taxon>
        <taxon>Leucosporidiales</taxon>
        <taxon>Leucosporidium</taxon>
    </lineage>
</organism>
<feature type="binding site" evidence="3">
    <location>
        <position position="20"/>
    </location>
    <ligand>
        <name>a divalent metal cation</name>
        <dbReference type="ChEBI" id="CHEBI:60240"/>
    </ligand>
</feature>
<comment type="similarity">
    <text evidence="1">Belongs to the SMP-30/CGR1 family.</text>
</comment>
<dbReference type="Pfam" id="PF08450">
    <property type="entry name" value="SGL"/>
    <property type="match status" value="1"/>
</dbReference>
<protein>
    <submittedName>
        <fullName evidence="5">SMP-30/Gluconolaconase/LRE-like region-domain-containing protein</fullName>
    </submittedName>
</protein>
<dbReference type="GO" id="GO:0004341">
    <property type="term" value="F:gluconolactonase activity"/>
    <property type="evidence" value="ECO:0007669"/>
    <property type="project" value="TreeGrafter"/>
</dbReference>
<evidence type="ECO:0000256" key="3">
    <source>
        <dbReference type="PIRSR" id="PIRSR605511-2"/>
    </source>
</evidence>
<evidence type="ECO:0000259" key="4">
    <source>
        <dbReference type="Pfam" id="PF08450"/>
    </source>
</evidence>
<dbReference type="InterPro" id="IPR011042">
    <property type="entry name" value="6-blade_b-propeller_TolB-like"/>
</dbReference>
<dbReference type="InterPro" id="IPR013658">
    <property type="entry name" value="SGL"/>
</dbReference>
<evidence type="ECO:0000256" key="1">
    <source>
        <dbReference type="ARBA" id="ARBA00008853"/>
    </source>
</evidence>
<evidence type="ECO:0000256" key="2">
    <source>
        <dbReference type="PIRSR" id="PIRSR605511-1"/>
    </source>
</evidence>
<dbReference type="InParanoid" id="A0A1Y2G2S1"/>
<feature type="binding site" evidence="3">
    <location>
        <position position="219"/>
    </location>
    <ligand>
        <name>a divalent metal cation</name>
        <dbReference type="ChEBI" id="CHEBI:60240"/>
    </ligand>
</feature>
<keyword evidence="3" id="KW-0479">Metal-binding</keyword>
<feature type="binding site" evidence="3">
    <location>
        <position position="116"/>
    </location>
    <ligand>
        <name>substrate</name>
    </ligand>
</feature>
<comment type="caution">
    <text evidence="5">The sequence shown here is derived from an EMBL/GenBank/DDBJ whole genome shotgun (WGS) entry which is preliminary data.</text>
</comment>
<keyword evidence="6" id="KW-1185">Reference proteome</keyword>
<feature type="active site" description="Proton donor/acceptor" evidence="2">
    <location>
        <position position="219"/>
    </location>
</feature>
<keyword evidence="3" id="KW-0862">Zinc</keyword>